<evidence type="ECO:0000313" key="3">
    <source>
        <dbReference type="Proteomes" id="UP000028501"/>
    </source>
</evidence>
<dbReference type="PANTHER" id="PTHR43169:SF2">
    <property type="entry name" value="NAD_GMP SYNTHASE DOMAIN-CONTAINING PROTEIN"/>
    <property type="match status" value="1"/>
</dbReference>
<dbReference type="GO" id="GO:0016783">
    <property type="term" value="F:sulfurtransferase activity"/>
    <property type="evidence" value="ECO:0007669"/>
    <property type="project" value="InterPro"/>
</dbReference>
<dbReference type="EMBL" id="CP006577">
    <property type="protein sequence ID" value="AIG97377.1"/>
    <property type="molecule type" value="Genomic_DNA"/>
</dbReference>
<dbReference type="Pfam" id="PF02540">
    <property type="entry name" value="NAD_synthase"/>
    <property type="match status" value="1"/>
</dbReference>
<accession>A0A075WCS2</accession>
<gene>
    <name evidence="2" type="ORF">AFULGI_00005690</name>
</gene>
<evidence type="ECO:0000259" key="1">
    <source>
        <dbReference type="Pfam" id="PF02540"/>
    </source>
</evidence>
<dbReference type="CDD" id="cd01990">
    <property type="entry name" value="LarE-like"/>
    <property type="match status" value="1"/>
</dbReference>
<dbReference type="InterPro" id="IPR052188">
    <property type="entry name" value="Ni-pincer_cofactor_biosynth"/>
</dbReference>
<dbReference type="PANTHER" id="PTHR43169">
    <property type="entry name" value="EXSB FAMILY PROTEIN"/>
    <property type="match status" value="1"/>
</dbReference>
<feature type="domain" description="NAD/GMP synthase" evidence="1">
    <location>
        <begin position="17"/>
        <end position="90"/>
    </location>
</feature>
<sequence>MNPETLEKLQRMRGFLEGFKGVVIAFSGGVDSSTLAAVCKDAGLDVLAVTVVSQKSPSREIKDAAKIAMEIGVKHEFVNMDILTPEFRENTSERCYFCKKKVLSSLVSLAEERGYDAVFEGTNASDLEGHRPGYKAVKEMHGVYSPWAEFGITKKEIRMVAKSMGFSFYDKPSLACLASRIPSGVEIDERKLRMVDEAENLVIEIAGVRQVRVRNYDGVAVVEVGEEEIGKLLEKATIVRDRLKEIGFRSVLVDLEGYRTGKQLF</sequence>
<proteinExistence type="predicted"/>
<dbReference type="InterPro" id="IPR005232">
    <property type="entry name" value="LarE"/>
</dbReference>
<reference evidence="2 3" key="1">
    <citation type="submission" date="2013-07" db="EMBL/GenBank/DDBJ databases">
        <title>Genome of Archaeoglobus fulgidus.</title>
        <authorList>
            <person name="Fiebig A."/>
            <person name="Birkeland N.-K."/>
        </authorList>
    </citation>
    <scope>NUCLEOTIDE SEQUENCE [LARGE SCALE GENOMIC DNA]</scope>
    <source>
        <strain evidence="2 3">DSM 8774</strain>
    </source>
</reference>
<dbReference type="SUPFAM" id="SSF52402">
    <property type="entry name" value="Adenine nucleotide alpha hydrolases-like"/>
    <property type="match status" value="1"/>
</dbReference>
<dbReference type="GO" id="GO:0006163">
    <property type="term" value="P:purine nucleotide metabolic process"/>
    <property type="evidence" value="ECO:0007669"/>
    <property type="project" value="UniProtKB-ARBA"/>
</dbReference>
<dbReference type="GeneID" id="24794098"/>
<organism evidence="2 3">
    <name type="scientific">Archaeoglobus fulgidus DSM 8774</name>
    <dbReference type="NCBI Taxonomy" id="1344584"/>
    <lineage>
        <taxon>Archaea</taxon>
        <taxon>Methanobacteriati</taxon>
        <taxon>Methanobacteriota</taxon>
        <taxon>Archaeoglobi</taxon>
        <taxon>Archaeoglobales</taxon>
        <taxon>Archaeoglobaceae</taxon>
        <taxon>Archaeoglobus</taxon>
    </lineage>
</organism>
<dbReference type="InterPro" id="IPR022310">
    <property type="entry name" value="NAD/GMP_synthase"/>
</dbReference>
<dbReference type="HOGENOM" id="CLU_061181_0_2_2"/>
<evidence type="ECO:0000313" key="2">
    <source>
        <dbReference type="EMBL" id="AIG97377.1"/>
    </source>
</evidence>
<dbReference type="Gene3D" id="3.40.50.620">
    <property type="entry name" value="HUPs"/>
    <property type="match status" value="1"/>
</dbReference>
<dbReference type="NCBIfam" id="TIGR00268">
    <property type="entry name" value="ATP-dependent sacrificial sulfur transferase LarE"/>
    <property type="match status" value="1"/>
</dbReference>
<dbReference type="Proteomes" id="UP000028501">
    <property type="component" value="Chromosome"/>
</dbReference>
<dbReference type="InterPro" id="IPR014729">
    <property type="entry name" value="Rossmann-like_a/b/a_fold"/>
</dbReference>
<dbReference type="PIRSF" id="PIRSF006661">
    <property type="entry name" value="PP-lp_UCP006661"/>
    <property type="match status" value="1"/>
</dbReference>
<protein>
    <recommendedName>
        <fullName evidence="1">NAD/GMP synthase domain-containing protein</fullName>
    </recommendedName>
</protein>
<dbReference type="RefSeq" id="WP_010878066.1">
    <property type="nucleotide sequence ID" value="NZ_CP006577.1"/>
</dbReference>
<dbReference type="AlphaFoldDB" id="A0A075WCS2"/>
<dbReference type="KEGG" id="afg:AFULGI_00005690"/>
<name>A0A075WCS2_ARCFL</name>